<dbReference type="CDD" id="cd00093">
    <property type="entry name" value="HTH_XRE"/>
    <property type="match status" value="1"/>
</dbReference>
<evidence type="ECO:0000256" key="1">
    <source>
        <dbReference type="ARBA" id="ARBA00023125"/>
    </source>
</evidence>
<dbReference type="KEGG" id="cml:BN424_3331"/>
<dbReference type="PANTHER" id="PTHR46558">
    <property type="entry name" value="TRACRIPTIONAL REGULATORY PROTEIN-RELATED-RELATED"/>
    <property type="match status" value="1"/>
</dbReference>
<proteinExistence type="predicted"/>
<gene>
    <name evidence="3" type="ORF">BN424_3331</name>
</gene>
<sequence length="112" mass="12827">MHLNEFVGNKIKTFREARGMTQDMLADKLKTTRQTISRYENGDRKANQDVLFELSVIFGVKVDDFFPSRDNISEESPLATIAAHMANSEKKLTKSDIDKINDYIDLILDSKK</sequence>
<name>K8E774_CARML</name>
<protein>
    <submittedName>
        <fullName evidence="3">Helix-turn-helix family protein</fullName>
    </submittedName>
</protein>
<accession>K8E774</accession>
<dbReference type="SMART" id="SM00530">
    <property type="entry name" value="HTH_XRE"/>
    <property type="match status" value="1"/>
</dbReference>
<keyword evidence="1" id="KW-0238">DNA-binding</keyword>
<dbReference type="InterPro" id="IPR010982">
    <property type="entry name" value="Lambda_DNA-bd_dom_sf"/>
</dbReference>
<organism evidence="3 4">
    <name type="scientific">Carnobacterium maltaromaticum LMA28</name>
    <dbReference type="NCBI Taxonomy" id="1234679"/>
    <lineage>
        <taxon>Bacteria</taxon>
        <taxon>Bacillati</taxon>
        <taxon>Bacillota</taxon>
        <taxon>Bacilli</taxon>
        <taxon>Lactobacillales</taxon>
        <taxon>Carnobacteriaceae</taxon>
        <taxon>Carnobacterium</taxon>
    </lineage>
</organism>
<feature type="domain" description="HTH cro/C1-type" evidence="2">
    <location>
        <begin position="11"/>
        <end position="65"/>
    </location>
</feature>
<dbReference type="eggNOG" id="COG1476">
    <property type="taxonomic scope" value="Bacteria"/>
</dbReference>
<dbReference type="OrthoDB" id="2166454at2"/>
<evidence type="ECO:0000313" key="4">
    <source>
        <dbReference type="Proteomes" id="UP000000212"/>
    </source>
</evidence>
<dbReference type="AlphaFoldDB" id="K8E774"/>
<dbReference type="InterPro" id="IPR001387">
    <property type="entry name" value="Cro/C1-type_HTH"/>
</dbReference>
<dbReference type="Proteomes" id="UP000000212">
    <property type="component" value="Chromosome"/>
</dbReference>
<reference evidence="4" key="1">
    <citation type="journal article" date="2013" name="Genome Announc.">
        <title>Complete Chromosome Sequence of Carnobacterium maltaromaticum LMA 28.</title>
        <authorList>
            <person name="Cailliez-Grimal C."/>
            <person name="Chaillou S."/>
            <person name="Anba-Mondoloni J."/>
            <person name="Loux V."/>
            <person name="Afzal M.I."/>
            <person name="Rahman A."/>
            <person name="Kergourlay G."/>
            <person name="Champomier-Verges M.C."/>
            <person name="Zagorec M."/>
            <person name="Dalgaard P."/>
            <person name="Leisner J.J."/>
            <person name="Prevost H."/>
            <person name="Revol-Junelles A.M."/>
            <person name="Borges F."/>
        </authorList>
    </citation>
    <scope>NUCLEOTIDE SEQUENCE</scope>
    <source>
        <strain evidence="4">LMA28</strain>
    </source>
</reference>
<dbReference type="RefSeq" id="WP_016356666.1">
    <property type="nucleotide sequence ID" value="NC_019425.2"/>
</dbReference>
<dbReference type="PROSITE" id="PS50943">
    <property type="entry name" value="HTH_CROC1"/>
    <property type="match status" value="1"/>
</dbReference>
<dbReference type="Gene3D" id="1.10.260.40">
    <property type="entry name" value="lambda repressor-like DNA-binding domains"/>
    <property type="match status" value="1"/>
</dbReference>
<dbReference type="HOGENOM" id="CLU_066192_4_5_9"/>
<dbReference type="EMBL" id="HE999757">
    <property type="protein sequence ID" value="CCO12752.2"/>
    <property type="molecule type" value="Genomic_DNA"/>
</dbReference>
<dbReference type="Pfam" id="PF01381">
    <property type="entry name" value="HTH_3"/>
    <property type="match status" value="1"/>
</dbReference>
<evidence type="ECO:0000259" key="2">
    <source>
        <dbReference type="PROSITE" id="PS50943"/>
    </source>
</evidence>
<dbReference type="GO" id="GO:0003677">
    <property type="term" value="F:DNA binding"/>
    <property type="evidence" value="ECO:0007669"/>
    <property type="project" value="UniProtKB-KW"/>
</dbReference>
<dbReference type="STRING" id="1234679.BN424_3331"/>
<dbReference type="SUPFAM" id="SSF47413">
    <property type="entry name" value="lambda repressor-like DNA-binding domains"/>
    <property type="match status" value="1"/>
</dbReference>
<keyword evidence="4" id="KW-1185">Reference proteome</keyword>
<dbReference type="PANTHER" id="PTHR46558:SF3">
    <property type="entry name" value="TRANSCRIPTIONAL REGULATOR"/>
    <property type="match status" value="1"/>
</dbReference>
<evidence type="ECO:0000313" key="3">
    <source>
        <dbReference type="EMBL" id="CCO12752.2"/>
    </source>
</evidence>